<dbReference type="OrthoDB" id="341421at2759"/>
<dbReference type="SUPFAM" id="SSF82199">
    <property type="entry name" value="SET domain"/>
    <property type="match status" value="1"/>
</dbReference>
<dbReference type="PROSITE" id="PS50280">
    <property type="entry name" value="SET"/>
    <property type="match status" value="1"/>
</dbReference>
<feature type="domain" description="SET" evidence="1">
    <location>
        <begin position="36"/>
        <end position="248"/>
    </location>
</feature>
<reference evidence="2 3" key="1">
    <citation type="submission" date="2016-07" db="EMBL/GenBank/DDBJ databases">
        <title>Pervasive Adenine N6-methylation of Active Genes in Fungi.</title>
        <authorList>
            <consortium name="DOE Joint Genome Institute"/>
            <person name="Mondo S.J."/>
            <person name="Dannebaum R.O."/>
            <person name="Kuo R.C."/>
            <person name="Labutti K."/>
            <person name="Haridas S."/>
            <person name="Kuo A."/>
            <person name="Salamov A."/>
            <person name="Ahrendt S.R."/>
            <person name="Lipzen A."/>
            <person name="Sullivan W."/>
            <person name="Andreopoulos W.B."/>
            <person name="Clum A."/>
            <person name="Lindquist E."/>
            <person name="Daum C."/>
            <person name="Ramamoorthy G.K."/>
            <person name="Gryganskyi A."/>
            <person name="Culley D."/>
            <person name="Magnuson J.K."/>
            <person name="James T.Y."/>
            <person name="O'Malley M.A."/>
            <person name="Stajich J.E."/>
            <person name="Spatafora J.W."/>
            <person name="Visel A."/>
            <person name="Grigoriev I.V."/>
        </authorList>
    </citation>
    <scope>NUCLEOTIDE SEQUENCE [LARGE SCALE GENOMIC DNA]</scope>
    <source>
        <strain evidence="2 3">NRRL 3301</strain>
    </source>
</reference>
<dbReference type="InterPro" id="IPR015353">
    <property type="entry name" value="Rubisco_LSMT_subst-bd"/>
</dbReference>
<dbReference type="InterPro" id="IPR001214">
    <property type="entry name" value="SET_dom"/>
</dbReference>
<comment type="caution">
    <text evidence="2">The sequence shown here is derived from an EMBL/GenBank/DDBJ whole genome shotgun (WGS) entry which is preliminary data.</text>
</comment>
<dbReference type="CDD" id="cd19177">
    <property type="entry name" value="SET_SETD4"/>
    <property type="match status" value="1"/>
</dbReference>
<dbReference type="PANTHER" id="PTHR13271:SF151">
    <property type="entry name" value="SET DOMAIN-CONTAINING PROTEIN 4"/>
    <property type="match status" value="1"/>
</dbReference>
<dbReference type="STRING" id="101127.A0A1X2G6M3"/>
<dbReference type="Pfam" id="PF09273">
    <property type="entry name" value="Rubis-subs-bind"/>
    <property type="match status" value="1"/>
</dbReference>
<proteinExistence type="predicted"/>
<sequence>MAFGIDSNRSAKGTVVNDARHENFLKWLKKHDFPGTKLRLATFKDTGRGMMATDDIATGEVLVQVPKRLLISSNQLQTVYGDHSLSPHQLLAAHLILLRSEVNSWWKPYLDLLPNHFKTLPVNFSEEHSALLPPSLADEILQQKRKIQDDFDAVLAFFKGRQDISLIATVTLDMFKWAWLCVNTRSIHVRSTSRRVKDCDIALAPLLDFLNHSNEAQIESGLNLHTQCFEIKTLTPYKAGEQVFINYGPHDNQAIFREYGFVLPKNGYNFVSVDNEVWKLFEECESIQDARRKRQILCDSGYEGDYTVKMNDISYRLVCALRLLATGPNHRKQIDWQEMIMGHAEHIDDENERKVNEMLITVCSRALADSKQKHELLSTQGTSIHPLGHLFLNQIWAESIAILENAVEQSSKCL</sequence>
<name>A0A1X2G6M3_9FUNG</name>
<dbReference type="AlphaFoldDB" id="A0A1X2G6M3"/>
<dbReference type="InterPro" id="IPR046341">
    <property type="entry name" value="SET_dom_sf"/>
</dbReference>
<dbReference type="InterPro" id="IPR050600">
    <property type="entry name" value="SETD3_SETD6_MTase"/>
</dbReference>
<dbReference type="PANTHER" id="PTHR13271">
    <property type="entry name" value="UNCHARACTERIZED PUTATIVE METHYLTRANSFERASE"/>
    <property type="match status" value="1"/>
</dbReference>
<dbReference type="Proteomes" id="UP000242146">
    <property type="component" value="Unassembled WGS sequence"/>
</dbReference>
<dbReference type="GO" id="GO:0016279">
    <property type="term" value="F:protein-lysine N-methyltransferase activity"/>
    <property type="evidence" value="ECO:0007669"/>
    <property type="project" value="InterPro"/>
</dbReference>
<organism evidence="2 3">
    <name type="scientific">Hesseltinella vesiculosa</name>
    <dbReference type="NCBI Taxonomy" id="101127"/>
    <lineage>
        <taxon>Eukaryota</taxon>
        <taxon>Fungi</taxon>
        <taxon>Fungi incertae sedis</taxon>
        <taxon>Mucoromycota</taxon>
        <taxon>Mucoromycotina</taxon>
        <taxon>Mucoromycetes</taxon>
        <taxon>Mucorales</taxon>
        <taxon>Cunninghamellaceae</taxon>
        <taxon>Hesseltinella</taxon>
    </lineage>
</organism>
<evidence type="ECO:0000313" key="3">
    <source>
        <dbReference type="Proteomes" id="UP000242146"/>
    </source>
</evidence>
<dbReference type="SMART" id="SM00317">
    <property type="entry name" value="SET"/>
    <property type="match status" value="1"/>
</dbReference>
<dbReference type="EMBL" id="MCGT01000038">
    <property type="protein sequence ID" value="ORX46330.1"/>
    <property type="molecule type" value="Genomic_DNA"/>
</dbReference>
<protein>
    <submittedName>
        <fullName evidence="2">SET domain-containing protein</fullName>
    </submittedName>
</protein>
<dbReference type="InterPro" id="IPR044429">
    <property type="entry name" value="SETD4_SET"/>
</dbReference>
<dbReference type="Pfam" id="PF00856">
    <property type="entry name" value="SET"/>
    <property type="match status" value="1"/>
</dbReference>
<evidence type="ECO:0000313" key="2">
    <source>
        <dbReference type="EMBL" id="ORX46330.1"/>
    </source>
</evidence>
<accession>A0A1X2G6M3</accession>
<gene>
    <name evidence="2" type="ORF">DM01DRAFT_1410688</name>
</gene>
<evidence type="ECO:0000259" key="1">
    <source>
        <dbReference type="PROSITE" id="PS50280"/>
    </source>
</evidence>
<keyword evidence="3" id="KW-1185">Reference proteome</keyword>
<dbReference type="Gene3D" id="3.90.1410.10">
    <property type="entry name" value="set domain protein methyltransferase, domain 1"/>
    <property type="match status" value="1"/>
</dbReference>